<sequence length="75" mass="8122">MSTRIYLVTDVETNKHRLIRAGNQAQAIRHAAQTRFDIEVAGQDDLVNLLTGGIPIELAGGPATMDMFEEAKVAA</sequence>
<accession>A0A6J5NWE9</accession>
<dbReference type="EMBL" id="LR796335">
    <property type="protein sequence ID" value="CAB4137149.1"/>
    <property type="molecule type" value="Genomic_DNA"/>
</dbReference>
<evidence type="ECO:0000313" key="1">
    <source>
        <dbReference type="EMBL" id="CAB4137149.1"/>
    </source>
</evidence>
<gene>
    <name evidence="1" type="ORF">UFOVP320_9</name>
    <name evidence="2" type="ORF">UFOVP768_53</name>
</gene>
<proteinExistence type="predicted"/>
<reference evidence="2" key="1">
    <citation type="submission" date="2020-04" db="EMBL/GenBank/DDBJ databases">
        <authorList>
            <person name="Chiriac C."/>
            <person name="Salcher M."/>
            <person name="Ghai R."/>
            <person name="Kavagutti S V."/>
        </authorList>
    </citation>
    <scope>NUCLEOTIDE SEQUENCE</scope>
</reference>
<evidence type="ECO:0000313" key="2">
    <source>
        <dbReference type="EMBL" id="CAB4161408.1"/>
    </source>
</evidence>
<protein>
    <submittedName>
        <fullName evidence="2">Uncharacterized protein</fullName>
    </submittedName>
</protein>
<name>A0A6J5NWE9_9CAUD</name>
<dbReference type="EMBL" id="LR796704">
    <property type="protein sequence ID" value="CAB4161408.1"/>
    <property type="molecule type" value="Genomic_DNA"/>
</dbReference>
<organism evidence="2">
    <name type="scientific">uncultured Caudovirales phage</name>
    <dbReference type="NCBI Taxonomy" id="2100421"/>
    <lineage>
        <taxon>Viruses</taxon>
        <taxon>Duplodnaviria</taxon>
        <taxon>Heunggongvirae</taxon>
        <taxon>Uroviricota</taxon>
        <taxon>Caudoviricetes</taxon>
        <taxon>Peduoviridae</taxon>
        <taxon>Maltschvirus</taxon>
        <taxon>Maltschvirus maltsch</taxon>
    </lineage>
</organism>